<keyword evidence="3" id="KW-1185">Reference proteome</keyword>
<organism evidence="2 3">
    <name type="scientific">Gallionella capsiferriformans (strain ES-2)</name>
    <name type="common">Gallionella ferruginea capsiferriformans (strain ES-2)</name>
    <dbReference type="NCBI Taxonomy" id="395494"/>
    <lineage>
        <taxon>Bacteria</taxon>
        <taxon>Pseudomonadati</taxon>
        <taxon>Pseudomonadota</taxon>
        <taxon>Betaproteobacteria</taxon>
        <taxon>Nitrosomonadales</taxon>
        <taxon>Gallionellaceae</taxon>
        <taxon>Gallionella</taxon>
    </lineage>
</organism>
<dbReference type="EMBL" id="CP002159">
    <property type="protein sequence ID" value="ADL55136.1"/>
    <property type="molecule type" value="Genomic_DNA"/>
</dbReference>
<dbReference type="Proteomes" id="UP000001235">
    <property type="component" value="Chromosome"/>
</dbReference>
<dbReference type="STRING" id="395494.Galf_1108"/>
<protein>
    <recommendedName>
        <fullName evidence="1">Zorya protein ZorC EH domain-containing protein</fullName>
    </recommendedName>
</protein>
<reference evidence="2 3" key="1">
    <citation type="submission" date="2010-08" db="EMBL/GenBank/DDBJ databases">
        <title>Complete sequence of Gallionella capsiferriformans ES-2.</title>
        <authorList>
            <consortium name="US DOE Joint Genome Institute"/>
            <person name="Lucas S."/>
            <person name="Copeland A."/>
            <person name="Lapidus A."/>
            <person name="Cheng J.-F."/>
            <person name="Bruce D."/>
            <person name="Goodwin L."/>
            <person name="Pitluck S."/>
            <person name="Chertkov O."/>
            <person name="Davenport K.W."/>
            <person name="Detter J.C."/>
            <person name="Han C."/>
            <person name="Tapia R."/>
            <person name="Land M."/>
            <person name="Hauser L."/>
            <person name="Chang Y.-J."/>
            <person name="Jeffries C."/>
            <person name="Kyrpides N."/>
            <person name="Ivanova N."/>
            <person name="Mikhailova N."/>
            <person name="Shelobolina E.S."/>
            <person name="Picardal F."/>
            <person name="Roden E."/>
            <person name="Emerson D."/>
            <person name="Woyke T."/>
        </authorList>
    </citation>
    <scope>NUCLEOTIDE SEQUENCE [LARGE SCALE GENOMIC DNA]</scope>
    <source>
        <strain evidence="2 3">ES-2</strain>
    </source>
</reference>
<dbReference type="Pfam" id="PF15611">
    <property type="entry name" value="EH_Signature"/>
    <property type="match status" value="1"/>
</dbReference>
<dbReference type="RefSeq" id="WP_013293076.1">
    <property type="nucleotide sequence ID" value="NC_014394.1"/>
</dbReference>
<sequence length="527" mass="60728">MDALEKLQGKLLAINTTSLSRLRPGDSLQMQHELSMMKDWVKGASRREEVPLATIEAALLFYQKNSYLKGLRQARLICYGCTQRLNSYCLIEERDAFNKLLTYVDGYKSRRRTFRKLYRGLLSSYFSYDPDSADMRGGVSRDALSLFLSDHLATFVIGDFTPDWLAALAKYPDLLGENPGQAVESSLLQGDYSMLEEIRERLGVDGGSWLVRRLVMSPFVAIGRMPDAEFKDHLASLLLLLNDYPLYASAALPLLLERYVQCKDRPMHAQMRDYAVGLWGNPWRAQQQWLCSDKARVMLAHWLKRQLLSEFFSLLSNDDKALSRRFNFWDLYSEDLTGMYFALGKDAYVQGNMRLYKFRHLAKGLIAKLTEEKHGVHTCIMQFSHHHVVEFNREKNIAYFYDVRQGTPSFYFAKGWVDIGAISVTAIEKGADIARTSKPLRHEDTKLSTWEACFAAELGETENALRAFCIKYQCEYEDRRGTEGSQCIRPADCERYGIEVWSVLKGWGYDFSAEQKMWYRLTYPKLG</sequence>
<evidence type="ECO:0000313" key="2">
    <source>
        <dbReference type="EMBL" id="ADL55136.1"/>
    </source>
</evidence>
<feature type="domain" description="Zorya protein ZorC EH" evidence="1">
    <location>
        <begin position="29"/>
        <end position="456"/>
    </location>
</feature>
<dbReference type="KEGG" id="gca:Galf_1108"/>
<name>D9SF39_GALCS</name>
<evidence type="ECO:0000259" key="1">
    <source>
        <dbReference type="Pfam" id="PF15611"/>
    </source>
</evidence>
<accession>D9SF39</accession>
<dbReference type="InterPro" id="IPR028943">
    <property type="entry name" value="ZorC_EH_Signature_dom"/>
</dbReference>
<gene>
    <name evidence="2" type="ordered locus">Galf_1108</name>
</gene>
<evidence type="ECO:0000313" key="3">
    <source>
        <dbReference type="Proteomes" id="UP000001235"/>
    </source>
</evidence>
<dbReference type="AlphaFoldDB" id="D9SF39"/>
<proteinExistence type="predicted"/>
<dbReference type="eggNOG" id="ENOG5030KNW">
    <property type="taxonomic scope" value="Bacteria"/>
</dbReference>
<dbReference type="HOGENOM" id="CLU_036299_0_0_4"/>
<dbReference type="OrthoDB" id="9046380at2"/>